<dbReference type="Pfam" id="PF00314">
    <property type="entry name" value="Thaumatin"/>
    <property type="match status" value="1"/>
</dbReference>
<reference evidence="6 7" key="1">
    <citation type="submission" date="2019-08" db="EMBL/GenBank/DDBJ databases">
        <title>Draft genome sequences of two oriental melons (Cucumis melo L. var makuwa).</title>
        <authorList>
            <person name="Kwon S.-Y."/>
        </authorList>
    </citation>
    <scope>NUCLEOTIDE SEQUENCE [LARGE SCALE GENOMIC DNA]</scope>
    <source>
        <strain evidence="7">cv. Chang Bougi</strain>
        <strain evidence="6">cv. SW 3</strain>
        <tissue evidence="4">Leaf</tissue>
    </source>
</reference>
<evidence type="ECO:0000313" key="6">
    <source>
        <dbReference type="Proteomes" id="UP000321393"/>
    </source>
</evidence>
<evidence type="ECO:0000256" key="2">
    <source>
        <dbReference type="ARBA" id="ARBA00023157"/>
    </source>
</evidence>
<dbReference type="Proteomes" id="UP000321947">
    <property type="component" value="Unassembled WGS sequence"/>
</dbReference>
<dbReference type="SMART" id="SM00205">
    <property type="entry name" value="THN"/>
    <property type="match status" value="1"/>
</dbReference>
<dbReference type="InterPro" id="IPR017949">
    <property type="entry name" value="Thaumatin_CS"/>
</dbReference>
<gene>
    <name evidence="5" type="ORF">E5676_scaffold749G00580</name>
    <name evidence="4" type="ORF">E6C27_scaffold34G001740</name>
</gene>
<evidence type="ECO:0000313" key="4">
    <source>
        <dbReference type="EMBL" id="KAA0025887.1"/>
    </source>
</evidence>
<feature type="disulfide bond" evidence="3">
    <location>
        <begin position="149"/>
        <end position="159"/>
    </location>
</feature>
<feature type="disulfide bond" evidence="3">
    <location>
        <begin position="163"/>
        <end position="172"/>
    </location>
</feature>
<dbReference type="FunFam" id="2.60.110.10:FF:000003">
    <property type="entry name" value="Thaumatin I"/>
    <property type="match status" value="1"/>
</dbReference>
<dbReference type="Proteomes" id="UP000321393">
    <property type="component" value="Unassembled WGS sequence"/>
</dbReference>
<dbReference type="STRING" id="1194695.A0A5A7SME2"/>
<dbReference type="PANTHER" id="PTHR31048">
    <property type="entry name" value="OS03G0233200 PROTEIN"/>
    <property type="match status" value="1"/>
</dbReference>
<name>A0A5A7SME2_CUCMM</name>
<feature type="disulfide bond" evidence="3">
    <location>
        <begin position="29"/>
        <end position="223"/>
    </location>
</feature>
<dbReference type="PROSITE" id="PS00316">
    <property type="entry name" value="THAUMATIN_1"/>
    <property type="match status" value="1"/>
</dbReference>
<evidence type="ECO:0000256" key="3">
    <source>
        <dbReference type="PIRSR" id="PIRSR002703-1"/>
    </source>
</evidence>
<evidence type="ECO:0000256" key="1">
    <source>
        <dbReference type="ARBA" id="ARBA00010607"/>
    </source>
</evidence>
<dbReference type="InterPro" id="IPR037176">
    <property type="entry name" value="Osmotin/thaumatin-like_sf"/>
</dbReference>
<keyword evidence="2 3" id="KW-1015">Disulfide bond</keyword>
<dbReference type="PIRSF" id="PIRSF002703">
    <property type="entry name" value="Thaumatin"/>
    <property type="match status" value="1"/>
</dbReference>
<dbReference type="SUPFAM" id="SSF49870">
    <property type="entry name" value="Osmotin, thaumatin-like protein"/>
    <property type="match status" value="1"/>
</dbReference>
<feature type="disulfide bond" evidence="3">
    <location>
        <begin position="173"/>
        <end position="180"/>
    </location>
</feature>
<sequence>MANTGVGFITRCALIPQDSFSTFTVLNNCPYTVWAAAYPGGGRRLDTNQTWLLKLPSPTTGRIWGRTNCKFDSTGHGICETGDCGGKLECQFSGSPPNTLVEFSLNQGKNLDIFGISLVDGFNIPVELKPKSKGCNRVVGCTADINGECPEALKADGGCNNPCQVFKTEKYCCFSVTERCRPTDYSKFFKDRCPDAYTYPTDDATSTFTCPSTGATGYHVLFCPTN</sequence>
<dbReference type="PROSITE" id="PS51367">
    <property type="entry name" value="THAUMATIN_2"/>
    <property type="match status" value="1"/>
</dbReference>
<dbReference type="Gene3D" id="2.60.110.10">
    <property type="entry name" value="Thaumatin"/>
    <property type="match status" value="1"/>
</dbReference>
<feature type="disulfide bond" evidence="3">
    <location>
        <begin position="84"/>
        <end position="90"/>
    </location>
</feature>
<dbReference type="AlphaFoldDB" id="A0A5A7SME2"/>
<comment type="caution">
    <text evidence="4">The sequence shown here is derived from an EMBL/GenBank/DDBJ whole genome shotgun (WGS) entry which is preliminary data.</text>
</comment>
<feature type="disulfide bond" evidence="3">
    <location>
        <begin position="69"/>
        <end position="79"/>
    </location>
</feature>
<comment type="similarity">
    <text evidence="1">Belongs to the thaumatin family.</text>
</comment>
<dbReference type="EMBL" id="SSTD01002485">
    <property type="protein sequence ID" value="TYK27825.1"/>
    <property type="molecule type" value="Genomic_DNA"/>
</dbReference>
<evidence type="ECO:0000313" key="7">
    <source>
        <dbReference type="Proteomes" id="UP000321947"/>
    </source>
</evidence>
<dbReference type="EMBL" id="SSTE01023063">
    <property type="protein sequence ID" value="KAA0025887.1"/>
    <property type="molecule type" value="Genomic_DNA"/>
</dbReference>
<accession>A0A5A7SME2</accession>
<evidence type="ECO:0000313" key="5">
    <source>
        <dbReference type="EMBL" id="TYK27825.1"/>
    </source>
</evidence>
<proteinExistence type="inferred from homology"/>
<dbReference type="OrthoDB" id="430315at2759"/>
<organism evidence="4 6">
    <name type="scientific">Cucumis melo var. makuwa</name>
    <name type="common">Oriental melon</name>
    <dbReference type="NCBI Taxonomy" id="1194695"/>
    <lineage>
        <taxon>Eukaryota</taxon>
        <taxon>Viridiplantae</taxon>
        <taxon>Streptophyta</taxon>
        <taxon>Embryophyta</taxon>
        <taxon>Tracheophyta</taxon>
        <taxon>Spermatophyta</taxon>
        <taxon>Magnoliopsida</taxon>
        <taxon>eudicotyledons</taxon>
        <taxon>Gunneridae</taxon>
        <taxon>Pentapetalae</taxon>
        <taxon>rosids</taxon>
        <taxon>fabids</taxon>
        <taxon>Cucurbitales</taxon>
        <taxon>Cucurbitaceae</taxon>
        <taxon>Benincaseae</taxon>
        <taxon>Cucumis</taxon>
    </lineage>
</organism>
<dbReference type="PRINTS" id="PR00347">
    <property type="entry name" value="THAUMATIN"/>
</dbReference>
<feature type="disulfide bond" evidence="3">
    <location>
        <begin position="141"/>
        <end position="193"/>
    </location>
</feature>
<protein>
    <submittedName>
        <fullName evidence="4">Protein P21-like</fullName>
    </submittedName>
</protein>
<dbReference type="InterPro" id="IPR001938">
    <property type="entry name" value="Thaumatin"/>
</dbReference>